<proteinExistence type="predicted"/>
<gene>
    <name evidence="1" type="ORF">BDR25DRAFT_347818</name>
</gene>
<name>A0ACB6RDV5_9PLEO</name>
<sequence>MAMGRLGHTAKFKHKRLLGQEQHIFCDCAGFWPPKMTRPLNSVAHNHQDGTFPNPTPQNPPCHLEP</sequence>
<dbReference type="Proteomes" id="UP000799755">
    <property type="component" value="Unassembled WGS sequence"/>
</dbReference>
<evidence type="ECO:0000313" key="2">
    <source>
        <dbReference type="Proteomes" id="UP000799755"/>
    </source>
</evidence>
<protein>
    <submittedName>
        <fullName evidence="1">Uncharacterized protein</fullName>
    </submittedName>
</protein>
<reference evidence="1" key="1">
    <citation type="journal article" date="2020" name="Stud. Mycol.">
        <title>101 Dothideomycetes genomes: a test case for predicting lifestyles and emergence of pathogens.</title>
        <authorList>
            <person name="Haridas S."/>
            <person name="Albert R."/>
            <person name="Binder M."/>
            <person name="Bloem J."/>
            <person name="Labutti K."/>
            <person name="Salamov A."/>
            <person name="Andreopoulos B."/>
            <person name="Baker S."/>
            <person name="Barry K."/>
            <person name="Bills G."/>
            <person name="Bluhm B."/>
            <person name="Cannon C."/>
            <person name="Castanera R."/>
            <person name="Culley D."/>
            <person name="Daum C."/>
            <person name="Ezra D."/>
            <person name="Gonzalez J."/>
            <person name="Henrissat B."/>
            <person name="Kuo A."/>
            <person name="Liang C."/>
            <person name="Lipzen A."/>
            <person name="Lutzoni F."/>
            <person name="Magnuson J."/>
            <person name="Mondo S."/>
            <person name="Nolan M."/>
            <person name="Ohm R."/>
            <person name="Pangilinan J."/>
            <person name="Park H.-J."/>
            <person name="Ramirez L."/>
            <person name="Alfaro M."/>
            <person name="Sun H."/>
            <person name="Tritt A."/>
            <person name="Yoshinaga Y."/>
            <person name="Zwiers L.-H."/>
            <person name="Turgeon B."/>
            <person name="Goodwin S."/>
            <person name="Spatafora J."/>
            <person name="Crous P."/>
            <person name="Grigoriev I."/>
        </authorList>
    </citation>
    <scope>NUCLEOTIDE SEQUENCE</scope>
    <source>
        <strain evidence="1">ATCC 200398</strain>
    </source>
</reference>
<comment type="caution">
    <text evidence="1">The sequence shown here is derived from an EMBL/GenBank/DDBJ whole genome shotgun (WGS) entry which is preliminary data.</text>
</comment>
<accession>A0ACB6RDV5</accession>
<keyword evidence="2" id="KW-1185">Reference proteome</keyword>
<evidence type="ECO:0000313" key="1">
    <source>
        <dbReference type="EMBL" id="KAF2477463.1"/>
    </source>
</evidence>
<dbReference type="EMBL" id="MU003492">
    <property type="protein sequence ID" value="KAF2477463.1"/>
    <property type="molecule type" value="Genomic_DNA"/>
</dbReference>
<organism evidence="1 2">
    <name type="scientific">Lindgomyces ingoldianus</name>
    <dbReference type="NCBI Taxonomy" id="673940"/>
    <lineage>
        <taxon>Eukaryota</taxon>
        <taxon>Fungi</taxon>
        <taxon>Dikarya</taxon>
        <taxon>Ascomycota</taxon>
        <taxon>Pezizomycotina</taxon>
        <taxon>Dothideomycetes</taxon>
        <taxon>Pleosporomycetidae</taxon>
        <taxon>Pleosporales</taxon>
        <taxon>Lindgomycetaceae</taxon>
        <taxon>Lindgomyces</taxon>
    </lineage>
</organism>